<dbReference type="OrthoDB" id="9803832at2"/>
<reference evidence="2 5" key="1">
    <citation type="submission" date="2018-07" db="EMBL/GenBank/DDBJ databases">
        <title>Brachybacterium saurashtrense DSM 23186 genome sequence.</title>
        <authorList>
            <person name="Guo L."/>
        </authorList>
    </citation>
    <scope>NUCLEOTIDE SEQUENCE [LARGE SCALE GENOMIC DNA]</scope>
    <source>
        <strain evidence="2 5">DSM 23186</strain>
    </source>
</reference>
<evidence type="ECO:0000313" key="6">
    <source>
        <dbReference type="Proteomes" id="UP000282185"/>
    </source>
</evidence>
<reference evidence="4 6" key="2">
    <citation type="submission" date="2018-08" db="EMBL/GenBank/DDBJ databases">
        <title>Brachybacterium saurashtrense DSM 23186.</title>
        <authorList>
            <person name="Li Y."/>
        </authorList>
    </citation>
    <scope>NUCLEOTIDE SEQUENCE [LARGE SCALE GENOMIC DNA]</scope>
    <source>
        <strain evidence="4 6">DSM 23186</strain>
    </source>
</reference>
<dbReference type="AlphaFoldDB" id="A0A345YK91"/>
<evidence type="ECO:0000256" key="1">
    <source>
        <dbReference type="SAM" id="Phobius"/>
    </source>
</evidence>
<feature type="transmembrane region" description="Helical" evidence="1">
    <location>
        <begin position="25"/>
        <end position="46"/>
    </location>
</feature>
<evidence type="ECO:0000313" key="3">
    <source>
        <dbReference type="EMBL" id="RRR21285.1"/>
    </source>
</evidence>
<feature type="transmembrane region" description="Helical" evidence="1">
    <location>
        <begin position="80"/>
        <end position="99"/>
    </location>
</feature>
<dbReference type="EMBL" id="QSWH01000003">
    <property type="protein sequence ID" value="RRR22954.1"/>
    <property type="molecule type" value="Genomic_DNA"/>
</dbReference>
<dbReference type="KEGG" id="bsau:DWV08_01055"/>
<organism evidence="4 6">
    <name type="scientific">Brachybacterium saurashtrense</name>
    <dbReference type="NCBI Taxonomy" id="556288"/>
    <lineage>
        <taxon>Bacteria</taxon>
        <taxon>Bacillati</taxon>
        <taxon>Actinomycetota</taxon>
        <taxon>Actinomycetes</taxon>
        <taxon>Micrococcales</taxon>
        <taxon>Dermabacteraceae</taxon>
        <taxon>Brachybacterium</taxon>
    </lineage>
</organism>
<dbReference type="EMBL" id="CP031356">
    <property type="protein sequence ID" value="AXK44343.1"/>
    <property type="molecule type" value="Genomic_DNA"/>
</dbReference>
<feature type="transmembrane region" description="Helical" evidence="1">
    <location>
        <begin position="132"/>
        <end position="152"/>
    </location>
</feature>
<evidence type="ECO:0000313" key="5">
    <source>
        <dbReference type="Proteomes" id="UP000254236"/>
    </source>
</evidence>
<dbReference type="Proteomes" id="UP000282185">
    <property type="component" value="Unassembled WGS sequence"/>
</dbReference>
<accession>A0A345YK91</accession>
<evidence type="ECO:0000313" key="4">
    <source>
        <dbReference type="EMBL" id="RRR22954.1"/>
    </source>
</evidence>
<keyword evidence="1" id="KW-1133">Transmembrane helix</keyword>
<name>A0A345YK91_9MICO</name>
<dbReference type="EMBL" id="QSWH01000009">
    <property type="protein sequence ID" value="RRR21285.1"/>
    <property type="molecule type" value="Genomic_DNA"/>
</dbReference>
<sequence length="153" mass="15502">MARRPAHHYTGTVTSQPAHRPEVPVIILGSALALAAAALHVLIFALESLLWGTPRAQAVFGRQSAQEVAATRALAFNQGFYNLFLAVLAALGAVLLLAGTTAVGAALALAGTGSMLAAATVLLLSSPAHRSAAIRQGTLPLLAVLALVVGLAL</sequence>
<evidence type="ECO:0000313" key="2">
    <source>
        <dbReference type="EMBL" id="AXK44343.1"/>
    </source>
</evidence>
<protein>
    <submittedName>
        <fullName evidence="4">DUF1304 domain-containing protein</fullName>
    </submittedName>
</protein>
<feature type="transmembrane region" description="Helical" evidence="1">
    <location>
        <begin position="105"/>
        <end position="125"/>
    </location>
</feature>
<keyword evidence="1" id="KW-0472">Membrane</keyword>
<gene>
    <name evidence="2" type="ORF">DWV08_01055</name>
    <name evidence="4" type="ORF">DXU92_06185</name>
    <name evidence="3" type="ORF">DXU92_14955</name>
</gene>
<keyword evidence="1" id="KW-0812">Transmembrane</keyword>
<proteinExistence type="predicted"/>
<keyword evidence="5" id="KW-1185">Reference proteome</keyword>
<dbReference type="Pfam" id="PF06993">
    <property type="entry name" value="DUF1304"/>
    <property type="match status" value="1"/>
</dbReference>
<dbReference type="Proteomes" id="UP000254236">
    <property type="component" value="Chromosome"/>
</dbReference>
<dbReference type="InterPro" id="IPR009732">
    <property type="entry name" value="DUF1304"/>
</dbReference>